<feature type="compositionally biased region" description="Low complexity" evidence="9">
    <location>
        <begin position="41"/>
        <end position="86"/>
    </location>
</feature>
<dbReference type="SUPFAM" id="SSF51445">
    <property type="entry name" value="(Trans)glycosidases"/>
    <property type="match status" value="1"/>
</dbReference>
<evidence type="ECO:0000256" key="10">
    <source>
        <dbReference type="SAM" id="SignalP"/>
    </source>
</evidence>
<dbReference type="Proteomes" id="UP000030653">
    <property type="component" value="Unassembled WGS sequence"/>
</dbReference>
<evidence type="ECO:0000313" key="13">
    <source>
        <dbReference type="Proteomes" id="UP000030653"/>
    </source>
</evidence>
<dbReference type="AlphaFoldDB" id="M5G7R1"/>
<dbReference type="InterPro" id="IPR001579">
    <property type="entry name" value="Glyco_hydro_18_chit_AS"/>
</dbReference>
<evidence type="ECO:0000256" key="2">
    <source>
        <dbReference type="ARBA" id="ARBA00022801"/>
    </source>
</evidence>
<dbReference type="Gene3D" id="3.10.50.10">
    <property type="match status" value="1"/>
</dbReference>
<feature type="domain" description="GH18" evidence="11">
    <location>
        <begin position="90"/>
        <end position="458"/>
    </location>
</feature>
<evidence type="ECO:0000256" key="4">
    <source>
        <dbReference type="ARBA" id="ARBA00023277"/>
    </source>
</evidence>
<sequence>MVALRASLFLLPLVATLAGAAPVKQHKVQGRSQCSANASHSHATSVAVTSPTSTSSRTSLSSSHAATTSKTTSSSSASPTSSSAAPSSNTVIAAYYSDWASNIISPEQVDFDRFNWMDFAFAIPDENFNLQFTEDDSEQLLQRLVKAAHAKGKGVKLSIGGWTGSAHFSAAVSSDANRHTFVQNIANLYHQYNLNGIDIDWEYPGIAAASPSNGASPQDTANLLEFFKLLRNTLPSGAVLSAAVQDWPWQDADGNPSNDMSPFAQQLDWITLMNYDVSGSSSTPGSNAPLSDQCGNSIYPQANAMAAVAAWTNAKFPANKIVLGVPSYGYVSQSSVDHLYDKRAYMRRALQVTSDAGSTSDGQIIFRELISQGALTQQGNEWVGDNGFVKNWDDCSATPWLKSTAADQVVTYDDPDSLFVKAQYASQANLRGVNMFDVSGDTASWVLVDALRSGLNLS</sequence>
<gene>
    <name evidence="12" type="ORF">DACRYDRAFT_86022</name>
</gene>
<dbReference type="InterPro" id="IPR017853">
    <property type="entry name" value="GH"/>
</dbReference>
<evidence type="ECO:0000256" key="3">
    <source>
        <dbReference type="ARBA" id="ARBA00023024"/>
    </source>
</evidence>
<dbReference type="OrthoDB" id="73875at2759"/>
<keyword evidence="6" id="KW-0624">Polysaccharide degradation</keyword>
<evidence type="ECO:0000256" key="5">
    <source>
        <dbReference type="ARBA" id="ARBA00023295"/>
    </source>
</evidence>
<dbReference type="GO" id="GO:0000272">
    <property type="term" value="P:polysaccharide catabolic process"/>
    <property type="evidence" value="ECO:0007669"/>
    <property type="project" value="UniProtKB-KW"/>
</dbReference>
<feature type="chain" id="PRO_5004067519" evidence="10">
    <location>
        <begin position="21"/>
        <end position="458"/>
    </location>
</feature>
<dbReference type="SMART" id="SM00636">
    <property type="entry name" value="Glyco_18"/>
    <property type="match status" value="1"/>
</dbReference>
<organism evidence="12 13">
    <name type="scientific">Dacryopinax primogenitus (strain DJM 731)</name>
    <name type="common">Brown rot fungus</name>
    <dbReference type="NCBI Taxonomy" id="1858805"/>
    <lineage>
        <taxon>Eukaryota</taxon>
        <taxon>Fungi</taxon>
        <taxon>Dikarya</taxon>
        <taxon>Basidiomycota</taxon>
        <taxon>Agaricomycotina</taxon>
        <taxon>Dacrymycetes</taxon>
        <taxon>Dacrymycetales</taxon>
        <taxon>Dacrymycetaceae</taxon>
        <taxon>Dacryopinax</taxon>
    </lineage>
</organism>
<evidence type="ECO:0000256" key="1">
    <source>
        <dbReference type="ARBA" id="ARBA00000822"/>
    </source>
</evidence>
<accession>M5G7R1</accession>
<dbReference type="Gene3D" id="3.20.20.80">
    <property type="entry name" value="Glycosidases"/>
    <property type="match status" value="1"/>
</dbReference>
<dbReference type="PROSITE" id="PS01095">
    <property type="entry name" value="GH18_1"/>
    <property type="match status" value="1"/>
</dbReference>
<evidence type="ECO:0000256" key="8">
    <source>
        <dbReference type="RuleBase" id="RU004453"/>
    </source>
</evidence>
<evidence type="ECO:0000313" key="12">
    <source>
        <dbReference type="EMBL" id="EJU06236.1"/>
    </source>
</evidence>
<evidence type="ECO:0000256" key="9">
    <source>
        <dbReference type="SAM" id="MobiDB-lite"/>
    </source>
</evidence>
<keyword evidence="13" id="KW-1185">Reference proteome</keyword>
<dbReference type="GeneID" id="63691818"/>
<dbReference type="OMA" id="PWTKLDH"/>
<evidence type="ECO:0000256" key="6">
    <source>
        <dbReference type="ARBA" id="ARBA00023326"/>
    </source>
</evidence>
<comment type="catalytic activity">
    <reaction evidence="1">
        <text>Random endo-hydrolysis of N-acetyl-beta-D-glucosaminide (1-&gt;4)-beta-linkages in chitin and chitodextrins.</text>
        <dbReference type="EC" id="3.2.1.14"/>
    </reaction>
</comment>
<evidence type="ECO:0000256" key="7">
    <source>
        <dbReference type="RuleBase" id="RU000489"/>
    </source>
</evidence>
<dbReference type="InterPro" id="IPR029070">
    <property type="entry name" value="Chitinase_insertion_sf"/>
</dbReference>
<evidence type="ECO:0000259" key="11">
    <source>
        <dbReference type="PROSITE" id="PS51910"/>
    </source>
</evidence>
<keyword evidence="2 7" id="KW-0378">Hydrolase</keyword>
<dbReference type="GO" id="GO:0008843">
    <property type="term" value="F:endochitinase activity"/>
    <property type="evidence" value="ECO:0007669"/>
    <property type="project" value="UniProtKB-EC"/>
</dbReference>
<proteinExistence type="inferred from homology"/>
<comment type="similarity">
    <text evidence="8">Belongs to the glycosyl hydrolase 18 family.</text>
</comment>
<feature type="compositionally biased region" description="Polar residues" evidence="9">
    <location>
        <begin position="31"/>
        <end position="40"/>
    </location>
</feature>
<keyword evidence="10" id="KW-0732">Signal</keyword>
<dbReference type="GO" id="GO:0005576">
    <property type="term" value="C:extracellular region"/>
    <property type="evidence" value="ECO:0007669"/>
    <property type="project" value="TreeGrafter"/>
</dbReference>
<name>M5G7R1_DACPD</name>
<feature type="signal peptide" evidence="10">
    <location>
        <begin position="1"/>
        <end position="20"/>
    </location>
</feature>
<dbReference type="InterPro" id="IPR001223">
    <property type="entry name" value="Glyco_hydro18_cat"/>
</dbReference>
<protein>
    <submittedName>
        <fullName evidence="12">Glycoside hydrolase</fullName>
    </submittedName>
</protein>
<dbReference type="PROSITE" id="PS51910">
    <property type="entry name" value="GH18_2"/>
    <property type="match status" value="1"/>
</dbReference>
<dbReference type="RefSeq" id="XP_040633130.1">
    <property type="nucleotide sequence ID" value="XM_040776756.1"/>
</dbReference>
<keyword evidence="5 7" id="KW-0326">Glycosidase</keyword>
<dbReference type="GO" id="GO:0006032">
    <property type="term" value="P:chitin catabolic process"/>
    <property type="evidence" value="ECO:0007669"/>
    <property type="project" value="UniProtKB-KW"/>
</dbReference>
<reference evidence="12 13" key="1">
    <citation type="journal article" date="2012" name="Science">
        <title>The Paleozoic origin of enzymatic lignin decomposition reconstructed from 31 fungal genomes.</title>
        <authorList>
            <person name="Floudas D."/>
            <person name="Binder M."/>
            <person name="Riley R."/>
            <person name="Barry K."/>
            <person name="Blanchette R.A."/>
            <person name="Henrissat B."/>
            <person name="Martinez A.T."/>
            <person name="Otillar R."/>
            <person name="Spatafora J.W."/>
            <person name="Yadav J.S."/>
            <person name="Aerts A."/>
            <person name="Benoit I."/>
            <person name="Boyd A."/>
            <person name="Carlson A."/>
            <person name="Copeland A."/>
            <person name="Coutinho P.M."/>
            <person name="de Vries R.P."/>
            <person name="Ferreira P."/>
            <person name="Findley K."/>
            <person name="Foster B."/>
            <person name="Gaskell J."/>
            <person name="Glotzer D."/>
            <person name="Gorecki P."/>
            <person name="Heitman J."/>
            <person name="Hesse C."/>
            <person name="Hori C."/>
            <person name="Igarashi K."/>
            <person name="Jurgens J.A."/>
            <person name="Kallen N."/>
            <person name="Kersten P."/>
            <person name="Kohler A."/>
            <person name="Kuees U."/>
            <person name="Kumar T.K.A."/>
            <person name="Kuo A."/>
            <person name="LaButti K."/>
            <person name="Larrondo L.F."/>
            <person name="Lindquist E."/>
            <person name="Ling A."/>
            <person name="Lombard V."/>
            <person name="Lucas S."/>
            <person name="Lundell T."/>
            <person name="Martin R."/>
            <person name="McLaughlin D.J."/>
            <person name="Morgenstern I."/>
            <person name="Morin E."/>
            <person name="Murat C."/>
            <person name="Nagy L.G."/>
            <person name="Nolan M."/>
            <person name="Ohm R.A."/>
            <person name="Patyshakuliyeva A."/>
            <person name="Rokas A."/>
            <person name="Ruiz-Duenas F.J."/>
            <person name="Sabat G."/>
            <person name="Salamov A."/>
            <person name="Samejima M."/>
            <person name="Schmutz J."/>
            <person name="Slot J.C."/>
            <person name="St John F."/>
            <person name="Stenlid J."/>
            <person name="Sun H."/>
            <person name="Sun S."/>
            <person name="Syed K."/>
            <person name="Tsang A."/>
            <person name="Wiebenga A."/>
            <person name="Young D."/>
            <person name="Pisabarro A."/>
            <person name="Eastwood D.C."/>
            <person name="Martin F."/>
            <person name="Cullen D."/>
            <person name="Grigoriev I.V."/>
            <person name="Hibbett D.S."/>
        </authorList>
    </citation>
    <scope>NUCLEOTIDE SEQUENCE [LARGE SCALE GENOMIC DNA]</scope>
    <source>
        <strain evidence="12 13">DJM-731 SS1</strain>
    </source>
</reference>
<dbReference type="InterPro" id="IPR050314">
    <property type="entry name" value="Glycosyl_Hydrlase_18"/>
</dbReference>
<feature type="region of interest" description="Disordered" evidence="9">
    <location>
        <begin position="31"/>
        <end position="86"/>
    </location>
</feature>
<keyword evidence="3" id="KW-0146">Chitin degradation</keyword>
<dbReference type="HOGENOM" id="CLU_002833_6_2_1"/>
<dbReference type="Pfam" id="PF00704">
    <property type="entry name" value="Glyco_hydro_18"/>
    <property type="match status" value="1"/>
</dbReference>
<dbReference type="GO" id="GO:0008061">
    <property type="term" value="F:chitin binding"/>
    <property type="evidence" value="ECO:0007669"/>
    <property type="project" value="InterPro"/>
</dbReference>
<dbReference type="STRING" id="1858805.M5G7R1"/>
<keyword evidence="4" id="KW-0119">Carbohydrate metabolism</keyword>
<dbReference type="InterPro" id="IPR011583">
    <property type="entry name" value="Chitinase_II/V-like_cat"/>
</dbReference>
<dbReference type="PANTHER" id="PTHR11177">
    <property type="entry name" value="CHITINASE"/>
    <property type="match status" value="1"/>
</dbReference>
<dbReference type="PANTHER" id="PTHR11177:SF392">
    <property type="entry name" value="HAP41P"/>
    <property type="match status" value="1"/>
</dbReference>
<dbReference type="EMBL" id="JH795855">
    <property type="protein sequence ID" value="EJU06236.1"/>
    <property type="molecule type" value="Genomic_DNA"/>
</dbReference>